<accession>A0A9P4H855</accession>
<protein>
    <submittedName>
        <fullName evidence="2">Uncharacterized protein</fullName>
    </submittedName>
</protein>
<feature type="compositionally biased region" description="Polar residues" evidence="1">
    <location>
        <begin position="11"/>
        <end position="24"/>
    </location>
</feature>
<dbReference type="PANTHER" id="PTHR38790:SF4">
    <property type="entry name" value="2EXR DOMAIN-CONTAINING PROTEIN"/>
    <property type="match status" value="1"/>
</dbReference>
<dbReference type="PANTHER" id="PTHR38790">
    <property type="entry name" value="2EXR DOMAIN-CONTAINING PROTEIN-RELATED"/>
    <property type="match status" value="1"/>
</dbReference>
<name>A0A9P4H855_9PLEO</name>
<dbReference type="AlphaFoldDB" id="A0A9P4H855"/>
<evidence type="ECO:0000313" key="3">
    <source>
        <dbReference type="Proteomes" id="UP000799777"/>
    </source>
</evidence>
<dbReference type="Proteomes" id="UP000799777">
    <property type="component" value="Unassembled WGS sequence"/>
</dbReference>
<comment type="caution">
    <text evidence="2">The sequence shown here is derived from an EMBL/GenBank/DDBJ whole genome shotgun (WGS) entry which is preliminary data.</text>
</comment>
<dbReference type="EMBL" id="ML978194">
    <property type="protein sequence ID" value="KAF2030026.1"/>
    <property type="molecule type" value="Genomic_DNA"/>
</dbReference>
<gene>
    <name evidence="2" type="ORF">EK21DRAFT_112319</name>
</gene>
<dbReference type="OrthoDB" id="5413827at2759"/>
<evidence type="ECO:0000313" key="2">
    <source>
        <dbReference type="EMBL" id="KAF2030026.1"/>
    </source>
</evidence>
<evidence type="ECO:0000256" key="1">
    <source>
        <dbReference type="SAM" id="MobiDB-lite"/>
    </source>
</evidence>
<feature type="region of interest" description="Disordered" evidence="1">
    <location>
        <begin position="1"/>
        <end position="32"/>
    </location>
</feature>
<keyword evidence="3" id="KW-1185">Reference proteome</keyword>
<organism evidence="2 3">
    <name type="scientific">Setomelanomma holmii</name>
    <dbReference type="NCBI Taxonomy" id="210430"/>
    <lineage>
        <taxon>Eukaryota</taxon>
        <taxon>Fungi</taxon>
        <taxon>Dikarya</taxon>
        <taxon>Ascomycota</taxon>
        <taxon>Pezizomycotina</taxon>
        <taxon>Dothideomycetes</taxon>
        <taxon>Pleosporomycetidae</taxon>
        <taxon>Pleosporales</taxon>
        <taxon>Pleosporineae</taxon>
        <taxon>Phaeosphaeriaceae</taxon>
        <taxon>Setomelanomma</taxon>
    </lineage>
</organism>
<reference evidence="2" key="1">
    <citation type="journal article" date="2020" name="Stud. Mycol.">
        <title>101 Dothideomycetes genomes: a test case for predicting lifestyles and emergence of pathogens.</title>
        <authorList>
            <person name="Haridas S."/>
            <person name="Albert R."/>
            <person name="Binder M."/>
            <person name="Bloem J."/>
            <person name="Labutti K."/>
            <person name="Salamov A."/>
            <person name="Andreopoulos B."/>
            <person name="Baker S."/>
            <person name="Barry K."/>
            <person name="Bills G."/>
            <person name="Bluhm B."/>
            <person name="Cannon C."/>
            <person name="Castanera R."/>
            <person name="Culley D."/>
            <person name="Daum C."/>
            <person name="Ezra D."/>
            <person name="Gonzalez J."/>
            <person name="Henrissat B."/>
            <person name="Kuo A."/>
            <person name="Liang C."/>
            <person name="Lipzen A."/>
            <person name="Lutzoni F."/>
            <person name="Magnuson J."/>
            <person name="Mondo S."/>
            <person name="Nolan M."/>
            <person name="Ohm R."/>
            <person name="Pangilinan J."/>
            <person name="Park H.-J."/>
            <person name="Ramirez L."/>
            <person name="Alfaro M."/>
            <person name="Sun H."/>
            <person name="Tritt A."/>
            <person name="Yoshinaga Y."/>
            <person name="Zwiers L.-H."/>
            <person name="Turgeon B."/>
            <person name="Goodwin S."/>
            <person name="Spatafora J."/>
            <person name="Crous P."/>
            <person name="Grigoriev I."/>
        </authorList>
    </citation>
    <scope>NUCLEOTIDE SEQUENCE</scope>
    <source>
        <strain evidence="2">CBS 110217</strain>
    </source>
</reference>
<sequence length="234" mass="26468">MAPRKPDNEGSDTITTLAMSNNAGSRKRQYKKVQRLDNGTVERRAQNQRDSPLLKMPPEIRNRIYDFALGGLTFRLQPNDDNEKVANETKSKNAIALLAVCRQLYAETAVLPTSLNVFSSHSPIAIHSWTNAMRPANRASVTNLKLSICIFKFKFFHNLVVRTYVMHRPDKGMFSNLPSLRHIQLCLIVSDLTKSTKKELHTELTCDQLLLVALLEANGKGVKITTEWVHLKLD</sequence>
<proteinExistence type="predicted"/>